<dbReference type="Gene3D" id="3.90.226.10">
    <property type="entry name" value="2-enoyl-CoA Hydratase, Chain A, domain 1"/>
    <property type="match status" value="2"/>
</dbReference>
<dbReference type="SUPFAM" id="SSF51230">
    <property type="entry name" value="Single hybrid motif"/>
    <property type="match status" value="1"/>
</dbReference>
<feature type="domain" description="CoA carboxyltransferase C-terminal" evidence="4">
    <location>
        <begin position="354"/>
        <end position="589"/>
    </location>
</feature>
<dbReference type="InterPro" id="IPR000089">
    <property type="entry name" value="Biotin_lipoyl"/>
</dbReference>
<dbReference type="InterPro" id="IPR011053">
    <property type="entry name" value="Single_hybrid_motif"/>
</dbReference>
<dbReference type="GO" id="GO:0004658">
    <property type="term" value="F:propionyl-CoA carboxylase activity"/>
    <property type="evidence" value="ECO:0007669"/>
    <property type="project" value="TreeGrafter"/>
</dbReference>
<dbReference type="InterPro" id="IPR029045">
    <property type="entry name" value="ClpP/crotonase-like_dom_sf"/>
</dbReference>
<reference evidence="5 6" key="1">
    <citation type="submission" date="2017-01" db="EMBL/GenBank/DDBJ databases">
        <authorList>
            <person name="Mah S.A."/>
            <person name="Swanson W.J."/>
            <person name="Moy G.W."/>
            <person name="Vacquier V.D."/>
        </authorList>
    </citation>
    <scope>NUCLEOTIDE SEQUENCE [LARGE SCALE GENOMIC DNA]</scope>
    <source>
        <strain evidence="5 6">DSM 22694</strain>
    </source>
</reference>
<name>A0A1P8K606_9BURK</name>
<dbReference type="KEGG" id="rsb:RS694_01985"/>
<accession>A0A1P8K606</accession>
<evidence type="ECO:0000259" key="2">
    <source>
        <dbReference type="PROSITE" id="PS50968"/>
    </source>
</evidence>
<keyword evidence="6" id="KW-1185">Reference proteome</keyword>
<evidence type="ECO:0000259" key="4">
    <source>
        <dbReference type="PROSITE" id="PS50989"/>
    </source>
</evidence>
<dbReference type="InterPro" id="IPR034733">
    <property type="entry name" value="AcCoA_carboxyl_beta"/>
</dbReference>
<feature type="domain" description="CoA carboxyltransferase N-terminal" evidence="3">
    <location>
        <begin position="87"/>
        <end position="357"/>
    </location>
</feature>
<dbReference type="Pfam" id="PF00364">
    <property type="entry name" value="Biotin_lipoyl"/>
    <property type="match status" value="1"/>
</dbReference>
<dbReference type="Proteomes" id="UP000186110">
    <property type="component" value="Chromosome"/>
</dbReference>
<protein>
    <submittedName>
        <fullName evidence="5">Biotin carboxylase</fullName>
    </submittedName>
</protein>
<dbReference type="CDD" id="cd06850">
    <property type="entry name" value="biotinyl_domain"/>
    <property type="match status" value="1"/>
</dbReference>
<keyword evidence="1" id="KW-0092">Biotin</keyword>
<dbReference type="PROSITE" id="PS50968">
    <property type="entry name" value="BIOTINYL_LIPOYL"/>
    <property type="match status" value="1"/>
</dbReference>
<sequence length="603" mass="63532">MQELHSPLQAQLVQWLVQPGDTVAAGDVLLILEAMKMEHEIRAPQAGRIGELFYAAGESVVEGDLLLNWERLAHAAQGLEAKNTLNPEVQPASVQGLRADLQKLQQRQAYTLDASRPEAMAKRHAQGMRSARENIADLCDAGSFIEYGALAVAAQRSRRTQEDLEQNTPADGMVTGIGAVNGKRVVVMAYDATVLAGTQGMRNHQKTDHMLGLALQNKLPVVLFAEGGGGRPGDVDMPIVAGLHVATFASFARLNGQVPVVGIAAGRCFAGNAALLGCSDVVIATRASNIGMGGPAMVEGGGLGVFKPEQIGPSSVQHANGVIDILVDDEAAAVAAVRHYLSMFQGATASFTAPPAEALREVVPENRLRVYDARTAMEGIADTGSLLMLRTGFGLGIHTALARIEGRPVGLLANNPQHLGGAIDADAADKAARFMQLCNAHGLPLVSLVDTPGFMVGPDTEATAQVRHVSRMFIAAAHLRVPYLSVVLRKGYGLGAMAMTAGGFHSPLFTVAWPTGEFGAMGLEGAVRLGFRKELEAVPEGPEREALYQQLVARQYENGSAIAMAATLEIDAVIDPAQTRTWLVAGLQSGQVGPLPGAAIDTW</sequence>
<dbReference type="PANTHER" id="PTHR43842:SF2">
    <property type="entry name" value="PROPIONYL-COA CARBOXYLASE BETA CHAIN, MITOCHONDRIAL"/>
    <property type="match status" value="1"/>
</dbReference>
<proteinExistence type="predicted"/>
<dbReference type="InterPro" id="IPR051047">
    <property type="entry name" value="AccD/PCCB"/>
</dbReference>
<dbReference type="PANTHER" id="PTHR43842">
    <property type="entry name" value="PROPIONYL-COA CARBOXYLASE BETA CHAIN"/>
    <property type="match status" value="1"/>
</dbReference>
<evidence type="ECO:0000256" key="1">
    <source>
        <dbReference type="ARBA" id="ARBA00023267"/>
    </source>
</evidence>
<evidence type="ECO:0000313" key="5">
    <source>
        <dbReference type="EMBL" id="APW41442.1"/>
    </source>
</evidence>
<dbReference type="eggNOG" id="COG4799">
    <property type="taxonomic scope" value="Bacteria"/>
</dbReference>
<dbReference type="InterPro" id="IPR011763">
    <property type="entry name" value="COA_CT_C"/>
</dbReference>
<dbReference type="PROSITE" id="PS50980">
    <property type="entry name" value="COA_CT_NTER"/>
    <property type="match status" value="1"/>
</dbReference>
<organism evidence="5 6">
    <name type="scientific">Rhodoferax saidenbachensis</name>
    <dbReference type="NCBI Taxonomy" id="1484693"/>
    <lineage>
        <taxon>Bacteria</taxon>
        <taxon>Pseudomonadati</taxon>
        <taxon>Pseudomonadota</taxon>
        <taxon>Betaproteobacteria</taxon>
        <taxon>Burkholderiales</taxon>
        <taxon>Comamonadaceae</taxon>
        <taxon>Rhodoferax</taxon>
    </lineage>
</organism>
<feature type="domain" description="Lipoyl-binding" evidence="2">
    <location>
        <begin position="1"/>
        <end position="70"/>
    </location>
</feature>
<dbReference type="Pfam" id="PF01039">
    <property type="entry name" value="Carboxyl_trans"/>
    <property type="match status" value="1"/>
</dbReference>
<dbReference type="PROSITE" id="PS00188">
    <property type="entry name" value="BIOTIN"/>
    <property type="match status" value="1"/>
</dbReference>
<dbReference type="InterPro" id="IPR011762">
    <property type="entry name" value="COA_CT_N"/>
</dbReference>
<dbReference type="EMBL" id="CP019239">
    <property type="protein sequence ID" value="APW41442.1"/>
    <property type="molecule type" value="Genomic_DNA"/>
</dbReference>
<dbReference type="STRING" id="1484693.RS694_01985"/>
<dbReference type="SUPFAM" id="SSF52096">
    <property type="entry name" value="ClpP/crotonase"/>
    <property type="match status" value="2"/>
</dbReference>
<gene>
    <name evidence="5" type="ORF">RS694_01985</name>
</gene>
<evidence type="ECO:0000259" key="3">
    <source>
        <dbReference type="PROSITE" id="PS50980"/>
    </source>
</evidence>
<dbReference type="InterPro" id="IPR001882">
    <property type="entry name" value="Biotin_BS"/>
</dbReference>
<dbReference type="AlphaFoldDB" id="A0A1P8K606"/>
<dbReference type="Gene3D" id="2.40.50.100">
    <property type="match status" value="1"/>
</dbReference>
<dbReference type="PROSITE" id="PS50989">
    <property type="entry name" value="COA_CT_CTER"/>
    <property type="match status" value="1"/>
</dbReference>
<evidence type="ECO:0000313" key="6">
    <source>
        <dbReference type="Proteomes" id="UP000186110"/>
    </source>
</evidence>